<evidence type="ECO:0000256" key="1">
    <source>
        <dbReference type="SAM" id="MobiDB-lite"/>
    </source>
</evidence>
<protein>
    <recommendedName>
        <fullName evidence="5">Antifreeze glycopeptide polyprotein</fullName>
    </recommendedName>
</protein>
<reference evidence="3" key="2">
    <citation type="submission" date="2020-09" db="EMBL/GenBank/DDBJ databases">
        <authorList>
            <person name="Sun Q."/>
            <person name="Zhou Y."/>
        </authorList>
    </citation>
    <scope>NUCLEOTIDE SEQUENCE</scope>
    <source>
        <strain evidence="3">CGMCC 1.15725</strain>
    </source>
</reference>
<feature type="compositionally biased region" description="Low complexity" evidence="1">
    <location>
        <begin position="58"/>
        <end position="69"/>
    </location>
</feature>
<keyword evidence="2" id="KW-0732">Signal</keyword>
<gene>
    <name evidence="3" type="ORF">GCM10011611_63990</name>
</gene>
<evidence type="ECO:0000313" key="3">
    <source>
        <dbReference type="EMBL" id="GGF48804.1"/>
    </source>
</evidence>
<dbReference type="EMBL" id="BMJQ01000028">
    <property type="protein sequence ID" value="GGF48804.1"/>
    <property type="molecule type" value="Genomic_DNA"/>
</dbReference>
<dbReference type="Proteomes" id="UP000646365">
    <property type="component" value="Unassembled WGS sequence"/>
</dbReference>
<sequence length="599" mass="60508">MLASPARSARCRPSARLAAALALALLPLGAAHAQVGPPVRLAPPSSAAATPPAPATPPSVTNSPATAPAQPRPWAPSPDITVNQLSAPSTDALGVLGPNDRPLPPTLWQGTSRAAAEALIPRIKPSNSPTLQDLAFRLLASSATPPTDDKAGNPSGPADTGALLALRAERLTAIGRPDSALALLQQAPPAGGGQDAARVIADLAFLAGNTDAACATVQGRDRSWQAPYWDQATVTCQALAGQADQAQLGLDLLREAKVKDDGFSALVLKALGIDGKPPENLPSPETLSLALLEKAQLPLPKKALDAAPLAILRAVALGSGFPADQRLVAAEKAAAYGAIPAERLTEAYLATEISDEDRESPLNRAKAAGGARGRAILFRSAHDASQPAAKANLLMAFLGDARGELYPALVRAAAGLITEVPPSADLKSVAPDFARALYALDQPKAAGAWLELASPEGQTALLPLAHAVAGDAAPAWSGQTLVDLAGGKKDTAAPRRAASAALLLAAEGFPVPDRMLLPLADANVANLGAPATGPAALLATAAAGQRLGGTLLALFATLGDQGIGAQPVTAAQIVATLRQAGLADDARRLAIDAALAEGL</sequence>
<dbReference type="AlphaFoldDB" id="A0A8J2Z034"/>
<evidence type="ECO:0008006" key="5">
    <source>
        <dbReference type="Google" id="ProtNLM"/>
    </source>
</evidence>
<evidence type="ECO:0000256" key="2">
    <source>
        <dbReference type="SAM" id="SignalP"/>
    </source>
</evidence>
<accession>A0A8J2Z034</accession>
<comment type="caution">
    <text evidence="3">The sequence shown here is derived from an EMBL/GenBank/DDBJ whole genome shotgun (WGS) entry which is preliminary data.</text>
</comment>
<keyword evidence="4" id="KW-1185">Reference proteome</keyword>
<feature type="region of interest" description="Disordered" evidence="1">
    <location>
        <begin position="41"/>
        <end position="107"/>
    </location>
</feature>
<feature type="chain" id="PRO_5035281178" description="Antifreeze glycopeptide polyprotein" evidence="2">
    <location>
        <begin position="34"/>
        <end position="599"/>
    </location>
</feature>
<reference evidence="3" key="1">
    <citation type="journal article" date="2014" name="Int. J. Syst. Evol. Microbiol.">
        <title>Complete genome sequence of Corynebacterium casei LMG S-19264T (=DSM 44701T), isolated from a smear-ripened cheese.</title>
        <authorList>
            <consortium name="US DOE Joint Genome Institute (JGI-PGF)"/>
            <person name="Walter F."/>
            <person name="Albersmeier A."/>
            <person name="Kalinowski J."/>
            <person name="Ruckert C."/>
        </authorList>
    </citation>
    <scope>NUCLEOTIDE SEQUENCE</scope>
    <source>
        <strain evidence="3">CGMCC 1.15725</strain>
    </source>
</reference>
<feature type="compositionally biased region" description="Polar residues" evidence="1">
    <location>
        <begin position="80"/>
        <end position="89"/>
    </location>
</feature>
<dbReference type="RefSeq" id="WP_229744127.1">
    <property type="nucleotide sequence ID" value="NZ_BMJQ01000028.1"/>
</dbReference>
<name>A0A8J2Z034_9PROT</name>
<evidence type="ECO:0000313" key="4">
    <source>
        <dbReference type="Proteomes" id="UP000646365"/>
    </source>
</evidence>
<organism evidence="3 4">
    <name type="scientific">Aliidongia dinghuensis</name>
    <dbReference type="NCBI Taxonomy" id="1867774"/>
    <lineage>
        <taxon>Bacteria</taxon>
        <taxon>Pseudomonadati</taxon>
        <taxon>Pseudomonadota</taxon>
        <taxon>Alphaproteobacteria</taxon>
        <taxon>Rhodospirillales</taxon>
        <taxon>Dongiaceae</taxon>
        <taxon>Aliidongia</taxon>
    </lineage>
</organism>
<proteinExistence type="predicted"/>
<feature type="signal peptide" evidence="2">
    <location>
        <begin position="1"/>
        <end position="33"/>
    </location>
</feature>